<evidence type="ECO:0000313" key="2">
    <source>
        <dbReference type="EMBL" id="OPC83925.1"/>
    </source>
</evidence>
<name>A0A1T3P4Q5_9ACTN</name>
<evidence type="ECO:0000313" key="3">
    <source>
        <dbReference type="Proteomes" id="UP000190037"/>
    </source>
</evidence>
<protein>
    <submittedName>
        <fullName evidence="2">Uncharacterized protein</fullName>
    </submittedName>
</protein>
<keyword evidence="1" id="KW-0472">Membrane</keyword>
<gene>
    <name evidence="2" type="ORF">B4N89_25990</name>
</gene>
<dbReference type="EMBL" id="MWQN01000001">
    <property type="protein sequence ID" value="OPC83925.1"/>
    <property type="molecule type" value="Genomic_DNA"/>
</dbReference>
<dbReference type="AlphaFoldDB" id="A0A1T3P4Q5"/>
<keyword evidence="3" id="KW-1185">Reference proteome</keyword>
<proteinExistence type="predicted"/>
<accession>A0A1T3P4Q5</accession>
<evidence type="ECO:0000256" key="1">
    <source>
        <dbReference type="SAM" id="Phobius"/>
    </source>
</evidence>
<sequence length="69" mass="6990">MAGPLGSSVPTAAQTTGLRETLRASGSFGLSLPVSSRSAKKVMIPAMVTATAVAAASSLVRIGWTRLFV</sequence>
<feature type="transmembrane region" description="Helical" evidence="1">
    <location>
        <begin position="42"/>
        <end position="64"/>
    </location>
</feature>
<reference evidence="2 3" key="1">
    <citation type="submission" date="2017-03" db="EMBL/GenBank/DDBJ databases">
        <title>Draft genome sequence of Streptomyces scabrisporus NF3, endophyte isolated from Amphipterygium adstringens.</title>
        <authorList>
            <person name="Vazquez M."/>
            <person name="Ceapa C.D."/>
            <person name="Rodriguez Luna D."/>
            <person name="Sanchez Esquivel S."/>
        </authorList>
    </citation>
    <scope>NUCLEOTIDE SEQUENCE [LARGE SCALE GENOMIC DNA]</scope>
    <source>
        <strain evidence="2 3">NF3</strain>
    </source>
</reference>
<dbReference type="Proteomes" id="UP000190037">
    <property type="component" value="Unassembled WGS sequence"/>
</dbReference>
<keyword evidence="1" id="KW-0812">Transmembrane</keyword>
<comment type="caution">
    <text evidence="2">The sequence shown here is derived from an EMBL/GenBank/DDBJ whole genome shotgun (WGS) entry which is preliminary data.</text>
</comment>
<organism evidence="2 3">
    <name type="scientific">Embleya scabrispora</name>
    <dbReference type="NCBI Taxonomy" id="159449"/>
    <lineage>
        <taxon>Bacteria</taxon>
        <taxon>Bacillati</taxon>
        <taxon>Actinomycetota</taxon>
        <taxon>Actinomycetes</taxon>
        <taxon>Kitasatosporales</taxon>
        <taxon>Streptomycetaceae</taxon>
        <taxon>Embleya</taxon>
    </lineage>
</organism>
<keyword evidence="1" id="KW-1133">Transmembrane helix</keyword>